<name>A0A841R7U6_9SPIO</name>
<dbReference type="SUPFAM" id="SSF53822">
    <property type="entry name" value="Periplasmic binding protein-like I"/>
    <property type="match status" value="1"/>
</dbReference>
<dbReference type="Pfam" id="PF13377">
    <property type="entry name" value="Peripla_BP_3"/>
    <property type="match status" value="1"/>
</dbReference>
<accession>A0A841R7U6</accession>
<dbReference type="EMBL" id="JACHGJ010000002">
    <property type="protein sequence ID" value="MBB6479933.1"/>
    <property type="molecule type" value="Genomic_DNA"/>
</dbReference>
<dbReference type="Gene3D" id="3.40.50.2300">
    <property type="match status" value="2"/>
</dbReference>
<dbReference type="InterPro" id="IPR028082">
    <property type="entry name" value="Peripla_BP_I"/>
</dbReference>
<evidence type="ECO:0000313" key="5">
    <source>
        <dbReference type="EMBL" id="MBB6479933.1"/>
    </source>
</evidence>
<dbReference type="CDD" id="cd07377">
    <property type="entry name" value="WHTH_GntR"/>
    <property type="match status" value="1"/>
</dbReference>
<keyword evidence="3" id="KW-0804">Transcription</keyword>
<proteinExistence type="predicted"/>
<dbReference type="RefSeq" id="WP_184745610.1">
    <property type="nucleotide sequence ID" value="NZ_JACHGJ010000002.1"/>
</dbReference>
<dbReference type="InterPro" id="IPR046335">
    <property type="entry name" value="LacI/GalR-like_sensor"/>
</dbReference>
<evidence type="ECO:0000313" key="6">
    <source>
        <dbReference type="Proteomes" id="UP000587760"/>
    </source>
</evidence>
<dbReference type="SMART" id="SM00345">
    <property type="entry name" value="HTH_GNTR"/>
    <property type="match status" value="1"/>
</dbReference>
<dbReference type="CDD" id="cd06267">
    <property type="entry name" value="PBP1_LacI_sugar_binding-like"/>
    <property type="match status" value="1"/>
</dbReference>
<evidence type="ECO:0000256" key="2">
    <source>
        <dbReference type="ARBA" id="ARBA00023125"/>
    </source>
</evidence>
<dbReference type="Proteomes" id="UP000587760">
    <property type="component" value="Unassembled WGS sequence"/>
</dbReference>
<dbReference type="Gene3D" id="1.10.10.10">
    <property type="entry name" value="Winged helix-like DNA-binding domain superfamily/Winged helix DNA-binding domain"/>
    <property type="match status" value="1"/>
</dbReference>
<feature type="domain" description="HTH gntR-type" evidence="4">
    <location>
        <begin position="6"/>
        <end position="74"/>
    </location>
</feature>
<keyword evidence="6" id="KW-1185">Reference proteome</keyword>
<organism evidence="5 6">
    <name type="scientific">Spirochaeta isovalerica</name>
    <dbReference type="NCBI Taxonomy" id="150"/>
    <lineage>
        <taxon>Bacteria</taxon>
        <taxon>Pseudomonadati</taxon>
        <taxon>Spirochaetota</taxon>
        <taxon>Spirochaetia</taxon>
        <taxon>Spirochaetales</taxon>
        <taxon>Spirochaetaceae</taxon>
        <taxon>Spirochaeta</taxon>
    </lineage>
</organism>
<keyword evidence="2 5" id="KW-0238">DNA-binding</keyword>
<dbReference type="SUPFAM" id="SSF46785">
    <property type="entry name" value="Winged helix' DNA-binding domain"/>
    <property type="match status" value="1"/>
</dbReference>
<keyword evidence="1" id="KW-0805">Transcription regulation</keyword>
<dbReference type="PANTHER" id="PTHR30146:SF109">
    <property type="entry name" value="HTH-TYPE TRANSCRIPTIONAL REGULATOR GALS"/>
    <property type="match status" value="1"/>
</dbReference>
<dbReference type="InterPro" id="IPR036388">
    <property type="entry name" value="WH-like_DNA-bd_sf"/>
</dbReference>
<gene>
    <name evidence="5" type="ORF">HNR50_001591</name>
</gene>
<evidence type="ECO:0000259" key="4">
    <source>
        <dbReference type="PROSITE" id="PS50949"/>
    </source>
</evidence>
<dbReference type="InterPro" id="IPR000524">
    <property type="entry name" value="Tscrpt_reg_HTH_GntR"/>
</dbReference>
<sequence length="385" mass="43560">MASDKKPLYEIIYRQYKIKILSGELPPGTRLPTEMEIAGEFKVSRITVTRALKELELEKFIRRVKGSGSYVTEKEWQSASDSSSSPSGNKNGLNFISLILPFDEEFSTIFLKGIEDEAKKKGFLVTFHNTAEDSDQEVEIIEDVLSKGSRGLIIYPFSETSNLHMYSSLLIRKFPFVLIDRKIPGIETSIVSVDNKKGFEEITSHLIEQGHRKIVFVGSWVNRISSEQERYNGFCQAHINHGVPLMKKNLYSFSDAEAIPDGYRENLDKDIRKIHYLLDILEKYPAEERPTAIAAVNDLIARLIMTTAQERGIAIPSFYSLTGFDNLPYAAHLPIPLTTVEQPAYEIGKQAAEILFRAIDRQENQPVSCTIPPHLIIRESTDCVV</sequence>
<evidence type="ECO:0000256" key="1">
    <source>
        <dbReference type="ARBA" id="ARBA00023015"/>
    </source>
</evidence>
<dbReference type="AlphaFoldDB" id="A0A841R7U6"/>
<evidence type="ECO:0000256" key="3">
    <source>
        <dbReference type="ARBA" id="ARBA00023163"/>
    </source>
</evidence>
<dbReference type="InterPro" id="IPR036390">
    <property type="entry name" value="WH_DNA-bd_sf"/>
</dbReference>
<comment type="caution">
    <text evidence="5">The sequence shown here is derived from an EMBL/GenBank/DDBJ whole genome shotgun (WGS) entry which is preliminary data.</text>
</comment>
<dbReference type="PANTHER" id="PTHR30146">
    <property type="entry name" value="LACI-RELATED TRANSCRIPTIONAL REPRESSOR"/>
    <property type="match status" value="1"/>
</dbReference>
<dbReference type="Pfam" id="PF00392">
    <property type="entry name" value="GntR"/>
    <property type="match status" value="1"/>
</dbReference>
<protein>
    <submittedName>
        <fullName evidence="5">DNA-binding LacI/PurR family transcriptional regulator</fullName>
    </submittedName>
</protein>
<dbReference type="GO" id="GO:0003700">
    <property type="term" value="F:DNA-binding transcription factor activity"/>
    <property type="evidence" value="ECO:0007669"/>
    <property type="project" value="InterPro"/>
</dbReference>
<reference evidence="5 6" key="1">
    <citation type="submission" date="2020-08" db="EMBL/GenBank/DDBJ databases">
        <title>Genomic Encyclopedia of Type Strains, Phase IV (KMG-IV): sequencing the most valuable type-strain genomes for metagenomic binning, comparative biology and taxonomic classification.</title>
        <authorList>
            <person name="Goeker M."/>
        </authorList>
    </citation>
    <scope>NUCLEOTIDE SEQUENCE [LARGE SCALE GENOMIC DNA]</scope>
    <source>
        <strain evidence="5 6">DSM 2461</strain>
    </source>
</reference>
<dbReference type="GO" id="GO:0000976">
    <property type="term" value="F:transcription cis-regulatory region binding"/>
    <property type="evidence" value="ECO:0007669"/>
    <property type="project" value="TreeGrafter"/>
</dbReference>
<dbReference type="PRINTS" id="PR00035">
    <property type="entry name" value="HTHGNTR"/>
</dbReference>
<dbReference type="PROSITE" id="PS50949">
    <property type="entry name" value="HTH_GNTR"/>
    <property type="match status" value="1"/>
</dbReference>